<dbReference type="AlphaFoldDB" id="A0A9Q1BMU5"/>
<feature type="region of interest" description="Disordered" evidence="1">
    <location>
        <begin position="93"/>
        <end position="114"/>
    </location>
</feature>
<feature type="region of interest" description="Disordered" evidence="1">
    <location>
        <begin position="274"/>
        <end position="302"/>
    </location>
</feature>
<organism evidence="2 3">
    <name type="scientific">Holothuria leucospilota</name>
    <name type="common">Black long sea cucumber</name>
    <name type="synonym">Mertensiothuria leucospilota</name>
    <dbReference type="NCBI Taxonomy" id="206669"/>
    <lineage>
        <taxon>Eukaryota</taxon>
        <taxon>Metazoa</taxon>
        <taxon>Echinodermata</taxon>
        <taxon>Eleutherozoa</taxon>
        <taxon>Echinozoa</taxon>
        <taxon>Holothuroidea</taxon>
        <taxon>Aspidochirotacea</taxon>
        <taxon>Aspidochirotida</taxon>
        <taxon>Holothuriidae</taxon>
        <taxon>Holothuria</taxon>
    </lineage>
</organism>
<dbReference type="OrthoDB" id="10042249at2759"/>
<protein>
    <submittedName>
        <fullName evidence="2">Uncharacterized protein</fullName>
    </submittedName>
</protein>
<evidence type="ECO:0000313" key="2">
    <source>
        <dbReference type="EMBL" id="KAJ8029530.1"/>
    </source>
</evidence>
<evidence type="ECO:0000313" key="3">
    <source>
        <dbReference type="Proteomes" id="UP001152320"/>
    </source>
</evidence>
<evidence type="ECO:0000256" key="1">
    <source>
        <dbReference type="SAM" id="MobiDB-lite"/>
    </source>
</evidence>
<gene>
    <name evidence="2" type="ORF">HOLleu_28946</name>
</gene>
<accession>A0A9Q1BMU5</accession>
<sequence length="437" mass="45753">MKKASPTNAKTPSTPVEQARELGRLVAHAFHNAGGNIESVLSSSDGNLIVGPIATPTSSGAKSQIFILPSPSSSQAPSFPGMSPVATSKPFTPTGTTTKPFTPTAVSPKPFTPTGLAPKVFTPTGATGKPITPTGTPSKTFLYGTGSSKPSTPSNTVSSTFVPSGFPLGAYTPTAVTPGKYPPACASQFVARMVSPQPLPLRPLTPTTATQRTFMPTASHLKLNPSFTKNKPSTSCSDIPLTFPTSSGVTTSCIETKPHTQLTLASGFPHVVSSTTPVNSEKETVTELSPHSVGLQKSTPLPGKVNSYTPDSLHQMPPSPSIELKEPLNPAALKSKSSEGIKSLSKSFSNVLLTKGKGKLLGLVKNEQGQTLPTVPIFLYANMSARMCGVTKVTNCCSKRLQPMYAPQGSNTKYPCTLIGEQGDMSNILWEFHGRSI</sequence>
<reference evidence="2" key="1">
    <citation type="submission" date="2021-10" db="EMBL/GenBank/DDBJ databases">
        <title>Tropical sea cucumber genome reveals ecological adaptation and Cuvierian tubules defense mechanism.</title>
        <authorList>
            <person name="Chen T."/>
        </authorList>
    </citation>
    <scope>NUCLEOTIDE SEQUENCE</scope>
    <source>
        <strain evidence="2">Nanhai2018</strain>
        <tissue evidence="2">Muscle</tissue>
    </source>
</reference>
<keyword evidence="3" id="KW-1185">Reference proteome</keyword>
<feature type="compositionally biased region" description="Low complexity" evidence="1">
    <location>
        <begin position="93"/>
        <end position="104"/>
    </location>
</feature>
<comment type="caution">
    <text evidence="2">The sequence shown here is derived from an EMBL/GenBank/DDBJ whole genome shotgun (WGS) entry which is preliminary data.</text>
</comment>
<proteinExistence type="predicted"/>
<dbReference type="EMBL" id="JAIZAY010000014">
    <property type="protein sequence ID" value="KAJ8029530.1"/>
    <property type="molecule type" value="Genomic_DNA"/>
</dbReference>
<dbReference type="Proteomes" id="UP001152320">
    <property type="component" value="Chromosome 14"/>
</dbReference>
<name>A0A9Q1BMU5_HOLLE</name>